<evidence type="ECO:0000256" key="10">
    <source>
        <dbReference type="ARBA" id="ARBA00023136"/>
    </source>
</evidence>
<keyword evidence="11 14" id="KW-0407">Ion channel</keyword>
<dbReference type="Gene3D" id="1.20.5.110">
    <property type="match status" value="1"/>
</dbReference>
<dbReference type="EMBL" id="CP045121">
    <property type="protein sequence ID" value="QIN77433.1"/>
    <property type="molecule type" value="Genomic_DNA"/>
</dbReference>
<evidence type="ECO:0000256" key="6">
    <source>
        <dbReference type="ARBA" id="ARBA00022882"/>
    </source>
</evidence>
<dbReference type="GO" id="GO:0008076">
    <property type="term" value="C:voltage-gated potassium channel complex"/>
    <property type="evidence" value="ECO:0007669"/>
    <property type="project" value="InterPro"/>
</dbReference>
<dbReference type="GO" id="GO:0005249">
    <property type="term" value="F:voltage-gated potassium channel activity"/>
    <property type="evidence" value="ECO:0007669"/>
    <property type="project" value="InterPro"/>
</dbReference>
<keyword evidence="2" id="KW-0813">Transport</keyword>
<keyword evidence="9" id="KW-0406">Ion transport</keyword>
<evidence type="ECO:0000256" key="2">
    <source>
        <dbReference type="ARBA" id="ARBA00022448"/>
    </source>
</evidence>
<keyword evidence="10 12" id="KW-0472">Membrane</keyword>
<evidence type="ECO:0000259" key="13">
    <source>
        <dbReference type="Pfam" id="PF00520"/>
    </source>
</evidence>
<dbReference type="Gene3D" id="1.10.287.70">
    <property type="match status" value="1"/>
</dbReference>
<protein>
    <submittedName>
        <fullName evidence="14">Potassium channel protein</fullName>
    </submittedName>
</protein>
<evidence type="ECO:0000256" key="8">
    <source>
        <dbReference type="ARBA" id="ARBA00022989"/>
    </source>
</evidence>
<feature type="transmembrane region" description="Helical" evidence="12">
    <location>
        <begin position="66"/>
        <end position="86"/>
    </location>
</feature>
<dbReference type="InterPro" id="IPR027359">
    <property type="entry name" value="Volt_channel_dom_sf"/>
</dbReference>
<keyword evidence="15" id="KW-1185">Reference proteome</keyword>
<feature type="transmembrane region" description="Helical" evidence="12">
    <location>
        <begin position="150"/>
        <end position="169"/>
    </location>
</feature>
<sequence length="271" mass="29691">MAVLVKPPSDEKRRLRDDPDLREDLRRRLDRYLDLPLALASVLLILIAVIELGGEPSGPWSGRLMVLGWVLWGLFFAEFVAKFVLAPNKRAYLKHHPLDLLVLLVPFLRFLRVLRVLRATRAFPVFRLLVFGGRGSGAALVLLRRRRLGQLALVSVIVVLIGAAAGFALEAGAPGAVITDLGDALWWSAALLTTVGSELYPVTAAGRVLGFLLMLYAVGVFSYLIASVASILVGLDAGEARQEEAPPRGKSVRITADEVETLRRIVDKTRE</sequence>
<evidence type="ECO:0000256" key="11">
    <source>
        <dbReference type="ARBA" id="ARBA00023303"/>
    </source>
</evidence>
<name>A0A6G8PSY0_9ACTN</name>
<keyword evidence="4 12" id="KW-0812">Transmembrane</keyword>
<reference evidence="14 15" key="1">
    <citation type="submission" date="2019-10" db="EMBL/GenBank/DDBJ databases">
        <title>Rubrobacter sp nov SCSIO 52915 isolated from a deep-sea sediment in the South China Sea.</title>
        <authorList>
            <person name="Chen R.W."/>
        </authorList>
    </citation>
    <scope>NUCLEOTIDE SEQUENCE [LARGE SCALE GENOMIC DNA]</scope>
    <source>
        <strain evidence="14 15">SCSIO 52915</strain>
    </source>
</reference>
<dbReference type="Pfam" id="PF00520">
    <property type="entry name" value="Ion_trans"/>
    <property type="match status" value="1"/>
</dbReference>
<evidence type="ECO:0000313" key="15">
    <source>
        <dbReference type="Proteomes" id="UP000502706"/>
    </source>
</evidence>
<gene>
    <name evidence="14" type="ORF">GBA65_01705</name>
</gene>
<dbReference type="AlphaFoldDB" id="A0A6G8PSY0"/>
<dbReference type="PANTHER" id="PTHR11537">
    <property type="entry name" value="VOLTAGE-GATED POTASSIUM CHANNEL"/>
    <property type="match status" value="1"/>
</dbReference>
<accession>A0A6G8PSY0</accession>
<keyword evidence="3" id="KW-0633">Potassium transport</keyword>
<evidence type="ECO:0000256" key="12">
    <source>
        <dbReference type="SAM" id="Phobius"/>
    </source>
</evidence>
<keyword evidence="8 12" id="KW-1133">Transmembrane helix</keyword>
<evidence type="ECO:0000256" key="5">
    <source>
        <dbReference type="ARBA" id="ARBA00022826"/>
    </source>
</evidence>
<evidence type="ECO:0000256" key="7">
    <source>
        <dbReference type="ARBA" id="ARBA00022958"/>
    </source>
</evidence>
<dbReference type="InterPro" id="IPR028325">
    <property type="entry name" value="VG_K_chnl"/>
</dbReference>
<dbReference type="KEGG" id="rmar:GBA65_01705"/>
<dbReference type="SUPFAM" id="SSF81324">
    <property type="entry name" value="Voltage-gated potassium channels"/>
    <property type="match status" value="1"/>
</dbReference>
<evidence type="ECO:0000256" key="1">
    <source>
        <dbReference type="ARBA" id="ARBA00004141"/>
    </source>
</evidence>
<dbReference type="PANTHER" id="PTHR11537:SF254">
    <property type="entry name" value="POTASSIUM VOLTAGE-GATED CHANNEL PROTEIN SHAB"/>
    <property type="match status" value="1"/>
</dbReference>
<evidence type="ECO:0000256" key="9">
    <source>
        <dbReference type="ARBA" id="ARBA00023065"/>
    </source>
</evidence>
<dbReference type="Proteomes" id="UP000502706">
    <property type="component" value="Chromosome"/>
</dbReference>
<organism evidence="14 15">
    <name type="scientific">Rubrobacter marinus</name>
    <dbReference type="NCBI Taxonomy" id="2653852"/>
    <lineage>
        <taxon>Bacteria</taxon>
        <taxon>Bacillati</taxon>
        <taxon>Actinomycetota</taxon>
        <taxon>Rubrobacteria</taxon>
        <taxon>Rubrobacterales</taxon>
        <taxon>Rubrobacteraceae</taxon>
        <taxon>Rubrobacter</taxon>
    </lineage>
</organism>
<feature type="transmembrane region" description="Helical" evidence="12">
    <location>
        <begin position="32"/>
        <end position="54"/>
    </location>
</feature>
<evidence type="ECO:0000256" key="3">
    <source>
        <dbReference type="ARBA" id="ARBA00022538"/>
    </source>
</evidence>
<feature type="transmembrane region" description="Helical" evidence="12">
    <location>
        <begin position="209"/>
        <end position="233"/>
    </location>
</feature>
<keyword evidence="5" id="KW-0631">Potassium channel</keyword>
<keyword evidence="6" id="KW-0851">Voltage-gated channel</keyword>
<keyword evidence="7" id="KW-0630">Potassium</keyword>
<dbReference type="Gene3D" id="1.20.120.350">
    <property type="entry name" value="Voltage-gated potassium channels. Chain C"/>
    <property type="match status" value="1"/>
</dbReference>
<dbReference type="InterPro" id="IPR005821">
    <property type="entry name" value="Ion_trans_dom"/>
</dbReference>
<evidence type="ECO:0000256" key="4">
    <source>
        <dbReference type="ARBA" id="ARBA00022692"/>
    </source>
</evidence>
<proteinExistence type="predicted"/>
<feature type="domain" description="Ion transport" evidence="13">
    <location>
        <begin position="40"/>
        <end position="231"/>
    </location>
</feature>
<comment type="subcellular location">
    <subcellularLocation>
        <location evidence="1">Membrane</location>
        <topology evidence="1">Multi-pass membrane protein</topology>
    </subcellularLocation>
</comment>
<evidence type="ECO:0000313" key="14">
    <source>
        <dbReference type="EMBL" id="QIN77433.1"/>
    </source>
</evidence>
<dbReference type="GO" id="GO:0001508">
    <property type="term" value="P:action potential"/>
    <property type="evidence" value="ECO:0007669"/>
    <property type="project" value="TreeGrafter"/>
</dbReference>